<sequence length="297" mass="31483">GAARAAAELAAWGADVVIGHFASAAADAARHIYRDAGIPLLLPAATAGGLVEAGGNVFRLCDPDRRLAEALTRDLSVTHGVSTLVVACDGSLHGVALSAEIVQAAMRRGQHVERIASRVVECSVPADACVFVGQFDASVQFVQQQRAHGADTRLVLTDDAATPELGAALRGYPEPVLVYGFRPASSYPAAQDLVLEHTRRHCYTPGVYFLETYAALQIVGDYLKQDQVLPLAGALAAQEWDTVLGRVRFEGNEGGAARYGKWVLADGLLQYSQSLHTPPRGATPASIDSRTINKEQS</sequence>
<proteinExistence type="predicted"/>
<evidence type="ECO:0000313" key="3">
    <source>
        <dbReference type="Proteomes" id="UP000197535"/>
    </source>
</evidence>
<dbReference type="OrthoDB" id="9768386at2"/>
<reference evidence="2 3" key="1">
    <citation type="submission" date="2016-02" db="EMBL/GenBank/DDBJ databases">
        <authorList>
            <person name="Wen L."/>
            <person name="He K."/>
            <person name="Yang H."/>
        </authorList>
    </citation>
    <scope>NUCLEOTIDE SEQUENCE [LARGE SCALE GENOMIC DNA]</scope>
    <source>
        <strain evidence="2 3">TSA40</strain>
    </source>
</reference>
<evidence type="ECO:0008006" key="4">
    <source>
        <dbReference type="Google" id="ProtNLM"/>
    </source>
</evidence>
<dbReference type="AlphaFoldDB" id="A0A254T5U1"/>
<name>A0A254T5U1_9BURK</name>
<dbReference type="PANTHER" id="PTHR47151:SF2">
    <property type="entry name" value="AMINO ACID BINDING PROTEIN"/>
    <property type="match status" value="1"/>
</dbReference>
<dbReference type="EMBL" id="LSTO01000045">
    <property type="protein sequence ID" value="OWW18040.1"/>
    <property type="molecule type" value="Genomic_DNA"/>
</dbReference>
<keyword evidence="3" id="KW-1185">Reference proteome</keyword>
<feature type="non-terminal residue" evidence="2">
    <location>
        <position position="1"/>
    </location>
</feature>
<dbReference type="Proteomes" id="UP000197535">
    <property type="component" value="Unassembled WGS sequence"/>
</dbReference>
<evidence type="ECO:0000313" key="2">
    <source>
        <dbReference type="EMBL" id="OWW18040.1"/>
    </source>
</evidence>
<dbReference type="PANTHER" id="PTHR47151">
    <property type="entry name" value="LEU/ILE/VAL-BINDING ABC TRANSPORTER SUBUNIT"/>
    <property type="match status" value="1"/>
</dbReference>
<protein>
    <recommendedName>
        <fullName evidence="4">Leucine-binding protein domain-containing protein</fullName>
    </recommendedName>
</protein>
<organism evidence="2 3">
    <name type="scientific">Noviherbaspirillum denitrificans</name>
    <dbReference type="NCBI Taxonomy" id="1968433"/>
    <lineage>
        <taxon>Bacteria</taxon>
        <taxon>Pseudomonadati</taxon>
        <taxon>Pseudomonadota</taxon>
        <taxon>Betaproteobacteria</taxon>
        <taxon>Burkholderiales</taxon>
        <taxon>Oxalobacteraceae</taxon>
        <taxon>Noviherbaspirillum</taxon>
    </lineage>
</organism>
<dbReference type="RefSeq" id="WP_141104368.1">
    <property type="nucleotide sequence ID" value="NZ_LSTO01000045.1"/>
</dbReference>
<evidence type="ECO:0000256" key="1">
    <source>
        <dbReference type="SAM" id="MobiDB-lite"/>
    </source>
</evidence>
<feature type="region of interest" description="Disordered" evidence="1">
    <location>
        <begin position="275"/>
        <end position="297"/>
    </location>
</feature>
<dbReference type="InterPro" id="IPR028082">
    <property type="entry name" value="Peripla_BP_I"/>
</dbReference>
<comment type="caution">
    <text evidence="2">The sequence shown here is derived from an EMBL/GenBank/DDBJ whole genome shotgun (WGS) entry which is preliminary data.</text>
</comment>
<gene>
    <name evidence="2" type="ORF">AYR66_03160</name>
</gene>
<dbReference type="SUPFAM" id="SSF53822">
    <property type="entry name" value="Periplasmic binding protein-like I"/>
    <property type="match status" value="1"/>
</dbReference>
<accession>A0A254T5U1</accession>
<dbReference type="Gene3D" id="3.40.50.2300">
    <property type="match status" value="2"/>
</dbReference>